<dbReference type="AlphaFoldDB" id="F0XBM6"/>
<dbReference type="InterPro" id="IPR049449">
    <property type="entry name" value="TesB_ACOT8-like_N"/>
</dbReference>
<accession>F0XBM6</accession>
<dbReference type="InterPro" id="IPR042171">
    <property type="entry name" value="Acyl-CoA_hotdog"/>
</dbReference>
<proteinExistence type="predicted"/>
<dbReference type="Pfam" id="PF13622">
    <property type="entry name" value="4HBT_3"/>
    <property type="match status" value="1"/>
</dbReference>
<dbReference type="OrthoDB" id="2532955at2759"/>
<feature type="domain" description="Acyl-CoA thioesterase-like C-terminal" evidence="2">
    <location>
        <begin position="184"/>
        <end position="321"/>
    </location>
</feature>
<feature type="domain" description="Acyl-CoA thioesterase-like N-terminal HotDog" evidence="1">
    <location>
        <begin position="26"/>
        <end position="102"/>
    </location>
</feature>
<dbReference type="SUPFAM" id="SSF54637">
    <property type="entry name" value="Thioesterase/thiol ester dehydrase-isomerase"/>
    <property type="match status" value="1"/>
</dbReference>
<reference evidence="3 4" key="1">
    <citation type="journal article" date="2011" name="Proc. Natl. Acad. Sci. U.S.A.">
        <title>Genome and transcriptome analyses of the mountain pine beetle-fungal symbiont Grosmannia clavigera, a lodgepole pine pathogen.</title>
        <authorList>
            <person name="DiGuistini S."/>
            <person name="Wang Y."/>
            <person name="Liao N.Y."/>
            <person name="Taylor G."/>
            <person name="Tanguay P."/>
            <person name="Feau N."/>
            <person name="Henrissat B."/>
            <person name="Chan S.K."/>
            <person name="Hesse-Orce U."/>
            <person name="Alamouti S.M."/>
            <person name="Tsui C.K.M."/>
            <person name="Docking R.T."/>
            <person name="Levasseur A."/>
            <person name="Haridas S."/>
            <person name="Robertson G."/>
            <person name="Birol I."/>
            <person name="Holt R.A."/>
            <person name="Marra M.A."/>
            <person name="Hamelin R.C."/>
            <person name="Hirst M."/>
            <person name="Jones S.J.M."/>
            <person name="Bohlmann J."/>
            <person name="Breuil C."/>
        </authorList>
    </citation>
    <scope>NUCLEOTIDE SEQUENCE [LARGE SCALE GENOMIC DNA]</scope>
    <source>
        <strain evidence="4">kw1407 / UAMH 11150</strain>
    </source>
</reference>
<dbReference type="PANTHER" id="PTHR38110:SF1">
    <property type="entry name" value="THIOESTERASE DOMAIN-CONTAINING PROTEIN"/>
    <property type="match status" value="1"/>
</dbReference>
<dbReference type="HOGENOM" id="CLU_050730_0_0_1"/>
<evidence type="ECO:0000313" key="4">
    <source>
        <dbReference type="Proteomes" id="UP000007796"/>
    </source>
</evidence>
<dbReference type="InterPro" id="IPR029069">
    <property type="entry name" value="HotDog_dom_sf"/>
</dbReference>
<evidence type="ECO:0000259" key="1">
    <source>
        <dbReference type="Pfam" id="PF13622"/>
    </source>
</evidence>
<dbReference type="STRING" id="655863.F0XBM6"/>
<dbReference type="Pfam" id="PF20789">
    <property type="entry name" value="4HBT_3C"/>
    <property type="match status" value="1"/>
</dbReference>
<dbReference type="RefSeq" id="XP_014174423.1">
    <property type="nucleotide sequence ID" value="XM_014318948.1"/>
</dbReference>
<evidence type="ECO:0000259" key="2">
    <source>
        <dbReference type="Pfam" id="PF20789"/>
    </source>
</evidence>
<dbReference type="EMBL" id="GL629756">
    <property type="protein sequence ID" value="EFX04941.1"/>
    <property type="molecule type" value="Genomic_DNA"/>
</dbReference>
<evidence type="ECO:0000313" key="3">
    <source>
        <dbReference type="EMBL" id="EFX04941.1"/>
    </source>
</evidence>
<sequence length="338" mass="37815">MTSDPNFDEATRITRLDATTYGANFPARYCIGSVPHGGFIASCFLRVVQTHLAGRGQPDTVIAHVEYVSRTEIGPAVFVVDEVKLGQRTSVVHVSLFQHALATQAPWITPGQSRREAVAYLTNSALDRETGLSLPTGYVLQPAALPPPPPPADFARLGRDGVDDHWQRRPIPPGSYRAVMAQTEFYVPKWQLQQPESPPKHHPSPQQRSIVDMWIRLATGERFTNTLLGFVADVWPYVVESYRPQSDDDPDDAYFDPSQIFWYPTLALNLDVKKALPPDGVEWLFVRIASKQIRNGRLDLEVVILDDHHDLVALSHHVSLILDASRNLSERSHTKSSM</sequence>
<gene>
    <name evidence="3" type="ORF">CMQ_5203</name>
</gene>
<dbReference type="InterPro" id="IPR049450">
    <property type="entry name" value="ACOT8-like_C"/>
</dbReference>
<dbReference type="GeneID" id="25978500"/>
<protein>
    <submittedName>
        <fullName evidence="3">Thioesterase family protein</fullName>
    </submittedName>
</protein>
<organism evidence="4">
    <name type="scientific">Grosmannia clavigera (strain kw1407 / UAMH 11150)</name>
    <name type="common">Blue stain fungus</name>
    <name type="synonym">Graphiocladiella clavigera</name>
    <dbReference type="NCBI Taxonomy" id="655863"/>
    <lineage>
        <taxon>Eukaryota</taxon>
        <taxon>Fungi</taxon>
        <taxon>Dikarya</taxon>
        <taxon>Ascomycota</taxon>
        <taxon>Pezizomycotina</taxon>
        <taxon>Sordariomycetes</taxon>
        <taxon>Sordariomycetidae</taxon>
        <taxon>Ophiostomatales</taxon>
        <taxon>Ophiostomataceae</taxon>
        <taxon>Leptographium</taxon>
    </lineage>
</organism>
<dbReference type="Proteomes" id="UP000007796">
    <property type="component" value="Unassembled WGS sequence"/>
</dbReference>
<dbReference type="InParanoid" id="F0XBM6"/>
<dbReference type="Gene3D" id="2.40.160.210">
    <property type="entry name" value="Acyl-CoA thioesterase, double hotdog domain"/>
    <property type="match status" value="1"/>
</dbReference>
<name>F0XBM6_GROCL</name>
<dbReference type="eggNOG" id="ENOG502S4UX">
    <property type="taxonomic scope" value="Eukaryota"/>
</dbReference>
<keyword evidence="4" id="KW-1185">Reference proteome</keyword>
<dbReference type="InterPro" id="IPR052389">
    <property type="entry name" value="Sec_Metab_Biosynth-Assoc"/>
</dbReference>
<dbReference type="PANTHER" id="PTHR38110">
    <property type="entry name" value="CHROMOSOME 23, WHOLE GENOME SHOTGUN SEQUENCE"/>
    <property type="match status" value="1"/>
</dbReference>